<comment type="subcellular location">
    <subcellularLocation>
        <location evidence="1 12">Nucleus</location>
    </subcellularLocation>
</comment>
<proteinExistence type="inferred from homology"/>
<evidence type="ECO:0000259" key="14">
    <source>
        <dbReference type="PROSITE" id="PS51479"/>
    </source>
</evidence>
<evidence type="ECO:0000256" key="5">
    <source>
        <dbReference type="ARBA" id="ARBA00022801"/>
    </source>
</evidence>
<dbReference type="GO" id="GO:0005737">
    <property type="term" value="C:cytoplasm"/>
    <property type="evidence" value="ECO:0007669"/>
    <property type="project" value="TreeGrafter"/>
</dbReference>
<dbReference type="OrthoDB" id="2554538at2759"/>
<dbReference type="PROSITE" id="PS51479">
    <property type="entry name" value="ZF_RTR1"/>
    <property type="match status" value="1"/>
</dbReference>
<gene>
    <name evidence="15" type="ORF">FA10DRAFT_264668</name>
</gene>
<keyword evidence="8 12" id="KW-0539">Nucleus</keyword>
<feature type="compositionally biased region" description="Basic and acidic residues" evidence="13">
    <location>
        <begin position="259"/>
        <end position="274"/>
    </location>
</feature>
<evidence type="ECO:0000256" key="4">
    <source>
        <dbReference type="ARBA" id="ARBA00022771"/>
    </source>
</evidence>
<evidence type="ECO:0000313" key="15">
    <source>
        <dbReference type="EMBL" id="PWN94077.1"/>
    </source>
</evidence>
<name>A0A316YX99_9BASI</name>
<protein>
    <recommendedName>
        <fullName evidence="12">RNA polymerase II subunit B1 CTD phosphatase RPAP2 homolog</fullName>
        <ecNumber evidence="12">3.1.3.16</ecNumber>
    </recommendedName>
</protein>
<evidence type="ECO:0000256" key="9">
    <source>
        <dbReference type="ARBA" id="ARBA00047761"/>
    </source>
</evidence>
<dbReference type="PANTHER" id="PTHR14732">
    <property type="entry name" value="RNA POLYMERASE II SUBUNIT B1 CTD PHOSPHATASE RPAP2-RELATED"/>
    <property type="match status" value="1"/>
</dbReference>
<dbReference type="Gene3D" id="1.25.40.820">
    <property type="match status" value="1"/>
</dbReference>
<comment type="function">
    <text evidence="12">Putative RNA polymerase II subunit B1 C-terminal domain (CTD) phosphatase involved in RNA polymerase II transcription regulation.</text>
</comment>
<feature type="compositionally biased region" description="Low complexity" evidence="13">
    <location>
        <begin position="282"/>
        <end position="299"/>
    </location>
</feature>
<dbReference type="Proteomes" id="UP000245768">
    <property type="component" value="Unassembled WGS sequence"/>
</dbReference>
<keyword evidence="16" id="KW-1185">Reference proteome</keyword>
<feature type="domain" description="RTR1-type" evidence="14">
    <location>
        <begin position="70"/>
        <end position="170"/>
    </location>
</feature>
<comment type="similarity">
    <text evidence="2 11 12">Belongs to the RPAP2 family.</text>
</comment>
<dbReference type="GeneID" id="37042660"/>
<feature type="compositionally biased region" description="Low complexity" evidence="13">
    <location>
        <begin position="176"/>
        <end position="191"/>
    </location>
</feature>
<dbReference type="GO" id="GO:0005634">
    <property type="term" value="C:nucleus"/>
    <property type="evidence" value="ECO:0007669"/>
    <property type="project" value="UniProtKB-SubCell"/>
</dbReference>
<evidence type="ECO:0000256" key="6">
    <source>
        <dbReference type="ARBA" id="ARBA00022833"/>
    </source>
</evidence>
<dbReference type="STRING" id="215250.A0A316YX99"/>
<evidence type="ECO:0000256" key="2">
    <source>
        <dbReference type="ARBA" id="ARBA00005676"/>
    </source>
</evidence>
<comment type="catalytic activity">
    <reaction evidence="10 12">
        <text>O-phospho-L-threonyl-[protein] + H2O = L-threonyl-[protein] + phosphate</text>
        <dbReference type="Rhea" id="RHEA:47004"/>
        <dbReference type="Rhea" id="RHEA-COMP:11060"/>
        <dbReference type="Rhea" id="RHEA-COMP:11605"/>
        <dbReference type="ChEBI" id="CHEBI:15377"/>
        <dbReference type="ChEBI" id="CHEBI:30013"/>
        <dbReference type="ChEBI" id="CHEBI:43474"/>
        <dbReference type="ChEBI" id="CHEBI:61977"/>
        <dbReference type="EC" id="3.1.3.16"/>
    </reaction>
</comment>
<dbReference type="EMBL" id="KZ819634">
    <property type="protein sequence ID" value="PWN94077.1"/>
    <property type="molecule type" value="Genomic_DNA"/>
</dbReference>
<organism evidence="15 16">
    <name type="scientific">Acaromyces ingoldii</name>
    <dbReference type="NCBI Taxonomy" id="215250"/>
    <lineage>
        <taxon>Eukaryota</taxon>
        <taxon>Fungi</taxon>
        <taxon>Dikarya</taxon>
        <taxon>Basidiomycota</taxon>
        <taxon>Ustilaginomycotina</taxon>
        <taxon>Exobasidiomycetes</taxon>
        <taxon>Exobasidiales</taxon>
        <taxon>Cryptobasidiaceae</taxon>
        <taxon>Acaromyces</taxon>
    </lineage>
</organism>
<reference evidence="15" key="1">
    <citation type="journal article" date="2018" name="Mol. Biol. Evol.">
        <title>Broad Genomic Sampling Reveals a Smut Pathogenic Ancestry of the Fungal Clade Ustilaginomycotina.</title>
        <authorList>
            <person name="Kijpornyongpan T."/>
            <person name="Mondo S.J."/>
            <person name="Barry K."/>
            <person name="Sandor L."/>
            <person name="Lee J."/>
            <person name="Lipzen A."/>
            <person name="Pangilinan J."/>
            <person name="LaButti K."/>
            <person name="Hainaut M."/>
            <person name="Henrissat B."/>
            <person name="Grigoriev I.V."/>
            <person name="Spatafora J.W."/>
            <person name="Aime M.C."/>
        </authorList>
    </citation>
    <scope>NUCLEOTIDE SEQUENCE [LARGE SCALE GENOMIC DNA]</scope>
    <source>
        <strain evidence="15">MCA 4198</strain>
    </source>
</reference>
<keyword evidence="4 12" id="KW-0863">Zinc-finger</keyword>
<evidence type="ECO:0000256" key="7">
    <source>
        <dbReference type="ARBA" id="ARBA00022912"/>
    </source>
</evidence>
<dbReference type="Pfam" id="PF04181">
    <property type="entry name" value="RPAP2_Rtr1"/>
    <property type="match status" value="1"/>
</dbReference>
<dbReference type="InterPro" id="IPR038534">
    <property type="entry name" value="Rtr1/RPAP2_sf"/>
</dbReference>
<feature type="compositionally biased region" description="Basic and acidic residues" evidence="13">
    <location>
        <begin position="300"/>
        <end position="310"/>
    </location>
</feature>
<feature type="compositionally biased region" description="Polar residues" evidence="13">
    <location>
        <begin position="192"/>
        <end position="208"/>
    </location>
</feature>
<keyword evidence="6 12" id="KW-0862">Zinc</keyword>
<sequence length="436" mass="47200">MAESRGMLPPAASNNNIEDLAQMTPSDIDVLARSVVARRRRDQEVFAWQKRLIDGDDGREGTVDRSTLKRALCHLSCTSWLQVLQERHLAHRCAYPTCPNASKRPPLSAASTSLLPMDAPRYRISLAKRTISRDDRDDAGGENGYCGKSCWRRGEWVTRWVLTDAGGEARGQEAAAPLSFSSSSSSSSSKSGVQSLNPKMGQWTSSTADAAPILDGAAGGGGRWEEMIRQSNGAGREPEPDEEAAWRSIDLMEDMEDRGEVDRLPDDKVQDRQPARALDAVSPPSKTTSSPTTLAATKPKAQEKGVDRSKVMAKSPTGQPVAAAKRGSPAGPTQNQLAALLDSLTIYERPPGGLATVPASTAETGGEEGGGKDEKQKQLAPVAPHGNVEDDEDDHEEAEEEPLSEEELARRAEIDMMFELGLQAMEQEKQRGTWQD</sequence>
<feature type="compositionally biased region" description="Acidic residues" evidence="13">
    <location>
        <begin position="389"/>
        <end position="406"/>
    </location>
</feature>
<keyword evidence="3 12" id="KW-0479">Metal-binding</keyword>
<dbReference type="InterPro" id="IPR007308">
    <property type="entry name" value="Rtr1/RPAP2_dom"/>
</dbReference>
<feature type="region of interest" description="Disordered" evidence="13">
    <location>
        <begin position="259"/>
        <end position="411"/>
    </location>
</feature>
<evidence type="ECO:0000256" key="10">
    <source>
        <dbReference type="ARBA" id="ARBA00048336"/>
    </source>
</evidence>
<keyword evidence="7 12" id="KW-0904">Protein phosphatase</keyword>
<evidence type="ECO:0000256" key="8">
    <source>
        <dbReference type="ARBA" id="ARBA00023242"/>
    </source>
</evidence>
<dbReference type="GO" id="GO:0008270">
    <property type="term" value="F:zinc ion binding"/>
    <property type="evidence" value="ECO:0007669"/>
    <property type="project" value="UniProtKB-KW"/>
</dbReference>
<dbReference type="EC" id="3.1.3.16" evidence="12"/>
<evidence type="ECO:0000256" key="13">
    <source>
        <dbReference type="SAM" id="MobiDB-lite"/>
    </source>
</evidence>
<comment type="catalytic activity">
    <reaction evidence="9 12">
        <text>O-phospho-L-seryl-[protein] + H2O = L-seryl-[protein] + phosphate</text>
        <dbReference type="Rhea" id="RHEA:20629"/>
        <dbReference type="Rhea" id="RHEA-COMP:9863"/>
        <dbReference type="Rhea" id="RHEA-COMP:11604"/>
        <dbReference type="ChEBI" id="CHEBI:15377"/>
        <dbReference type="ChEBI" id="CHEBI:29999"/>
        <dbReference type="ChEBI" id="CHEBI:43474"/>
        <dbReference type="ChEBI" id="CHEBI:83421"/>
        <dbReference type="EC" id="3.1.3.16"/>
    </reaction>
</comment>
<dbReference type="GO" id="GO:0008420">
    <property type="term" value="F:RNA polymerase II CTD heptapeptide repeat phosphatase activity"/>
    <property type="evidence" value="ECO:0007669"/>
    <property type="project" value="UniProtKB-UniRule"/>
</dbReference>
<feature type="region of interest" description="Disordered" evidence="13">
    <location>
        <begin position="176"/>
        <end position="223"/>
    </location>
</feature>
<evidence type="ECO:0000256" key="12">
    <source>
        <dbReference type="RuleBase" id="RU367080"/>
    </source>
</evidence>
<dbReference type="GO" id="GO:0043175">
    <property type="term" value="F:RNA polymerase core enzyme binding"/>
    <property type="evidence" value="ECO:0007669"/>
    <property type="project" value="UniProtKB-UniRule"/>
</dbReference>
<evidence type="ECO:0000256" key="3">
    <source>
        <dbReference type="ARBA" id="ARBA00022723"/>
    </source>
</evidence>
<evidence type="ECO:0000256" key="1">
    <source>
        <dbReference type="ARBA" id="ARBA00004123"/>
    </source>
</evidence>
<evidence type="ECO:0000256" key="11">
    <source>
        <dbReference type="PROSITE-ProRule" id="PRU00812"/>
    </source>
</evidence>
<dbReference type="InterPro" id="IPR039693">
    <property type="entry name" value="Rtr1/RPAP2"/>
</dbReference>
<evidence type="ECO:0000313" key="16">
    <source>
        <dbReference type="Proteomes" id="UP000245768"/>
    </source>
</evidence>
<dbReference type="InParanoid" id="A0A316YX99"/>
<dbReference type="PANTHER" id="PTHR14732:SF0">
    <property type="entry name" value="RNA POLYMERASE II SUBUNIT B1 CTD PHOSPHATASE RPAP2-RELATED"/>
    <property type="match status" value="1"/>
</dbReference>
<accession>A0A316YX99</accession>
<dbReference type="AlphaFoldDB" id="A0A316YX99"/>
<dbReference type="RefSeq" id="XP_025381275.1">
    <property type="nucleotide sequence ID" value="XM_025520744.1"/>
</dbReference>
<keyword evidence="5 12" id="KW-0378">Hydrolase</keyword>